<comment type="caution">
    <text evidence="6">The sequence shown here is derived from an EMBL/GenBank/DDBJ whole genome shotgun (WGS) entry which is preliminary data.</text>
</comment>
<dbReference type="PROSITE" id="PS50088">
    <property type="entry name" value="ANK_REPEAT"/>
    <property type="match status" value="4"/>
</dbReference>
<gene>
    <name evidence="6" type="ORF">DPX16_15260</name>
</gene>
<protein>
    <submittedName>
        <fullName evidence="6">Ankyrin repeat domain-containing protein 6</fullName>
    </submittedName>
</protein>
<keyword evidence="1" id="KW-0677">Repeat</keyword>
<dbReference type="SMART" id="SM00248">
    <property type="entry name" value="ANK"/>
    <property type="match status" value="4"/>
</dbReference>
<evidence type="ECO:0000256" key="1">
    <source>
        <dbReference type="ARBA" id="ARBA00022737"/>
    </source>
</evidence>
<feature type="repeat" description="ANK" evidence="3">
    <location>
        <begin position="76"/>
        <end position="108"/>
    </location>
</feature>
<dbReference type="PROSITE" id="PS50297">
    <property type="entry name" value="ANK_REP_REGION"/>
    <property type="match status" value="2"/>
</dbReference>
<feature type="repeat" description="ANK" evidence="3">
    <location>
        <begin position="142"/>
        <end position="174"/>
    </location>
</feature>
<dbReference type="PRINTS" id="PR01415">
    <property type="entry name" value="ANKYRIN"/>
</dbReference>
<feature type="region of interest" description="Disordered" evidence="5">
    <location>
        <begin position="563"/>
        <end position="589"/>
    </location>
</feature>
<organism evidence="6 7">
    <name type="scientific">Anabarilius grahami</name>
    <name type="common">Kanglang fish</name>
    <name type="synonym">Barilius grahami</name>
    <dbReference type="NCBI Taxonomy" id="495550"/>
    <lineage>
        <taxon>Eukaryota</taxon>
        <taxon>Metazoa</taxon>
        <taxon>Chordata</taxon>
        <taxon>Craniata</taxon>
        <taxon>Vertebrata</taxon>
        <taxon>Euteleostomi</taxon>
        <taxon>Actinopterygii</taxon>
        <taxon>Neopterygii</taxon>
        <taxon>Teleostei</taxon>
        <taxon>Ostariophysi</taxon>
        <taxon>Cypriniformes</taxon>
        <taxon>Xenocyprididae</taxon>
        <taxon>Xenocypridinae</taxon>
        <taxon>Xenocypridinae incertae sedis</taxon>
        <taxon>Anabarilius</taxon>
    </lineage>
</organism>
<dbReference type="Proteomes" id="UP000281406">
    <property type="component" value="Unassembled WGS sequence"/>
</dbReference>
<dbReference type="InterPro" id="IPR002110">
    <property type="entry name" value="Ankyrin_rpt"/>
</dbReference>
<feature type="region of interest" description="Disordered" evidence="5">
    <location>
        <begin position="288"/>
        <end position="313"/>
    </location>
</feature>
<proteinExistence type="predicted"/>
<name>A0A3N0XVI1_ANAGA</name>
<dbReference type="SUPFAM" id="SSF48403">
    <property type="entry name" value="Ankyrin repeat"/>
    <property type="match status" value="1"/>
</dbReference>
<feature type="coiled-coil region" evidence="4">
    <location>
        <begin position="675"/>
        <end position="702"/>
    </location>
</feature>
<evidence type="ECO:0000256" key="4">
    <source>
        <dbReference type="SAM" id="Coils"/>
    </source>
</evidence>
<keyword evidence="7" id="KW-1185">Reference proteome</keyword>
<evidence type="ECO:0000256" key="2">
    <source>
        <dbReference type="ARBA" id="ARBA00023043"/>
    </source>
</evidence>
<feature type="repeat" description="ANK" evidence="3">
    <location>
        <begin position="109"/>
        <end position="141"/>
    </location>
</feature>
<accession>A0A3N0XVI1</accession>
<dbReference type="AlphaFoldDB" id="A0A3N0XVI1"/>
<dbReference type="EMBL" id="RJVU01059333">
    <property type="protein sequence ID" value="ROJ78735.1"/>
    <property type="molecule type" value="Genomic_DNA"/>
</dbReference>
<evidence type="ECO:0000256" key="5">
    <source>
        <dbReference type="SAM" id="MobiDB-lite"/>
    </source>
</evidence>
<dbReference type="Gene3D" id="1.25.40.20">
    <property type="entry name" value="Ankyrin repeat-containing domain"/>
    <property type="match status" value="3"/>
</dbReference>
<feature type="compositionally biased region" description="Low complexity" evidence="5">
    <location>
        <begin position="571"/>
        <end position="581"/>
    </location>
</feature>
<evidence type="ECO:0000256" key="3">
    <source>
        <dbReference type="PROSITE-ProRule" id="PRU00023"/>
    </source>
</evidence>
<keyword evidence="4" id="KW-0175">Coiled coil</keyword>
<feature type="repeat" description="ANK" evidence="3">
    <location>
        <begin position="43"/>
        <end position="75"/>
    </location>
</feature>
<sequence>MNILDDMGNICCPAHLVSLNGHTEAALTPQGAVGGYQGGLEDGHQTALHRAAVVGNHDTISALIHGGCALDLQDKEGNTALHEVSWHGFSTCVKLLVKAGADVQVKNKAGDTCLHISARYNHLSIIKILLGTFCSVAEKNQTGDTALHVAAALNHKKAVSLLLEAGADANIRNNTGHTVLDKAQDNNNRDLAILLAKSSQVQRFARGKTVRKRRDVLRAQKSTQSLPRAQPSREKDCTEVAEDTNNSDQVFHRIQPERNTATLSPCTRRKIRSPRRKLEHVSWREYQLHERESSSQRVKHSCPSSQEEDQTPGKAYQLYTLYRDKDGQIKQAPANDCHCKPLIKTLENKLKATKMEMRSEIHTVQEEMNCRIGRIEQKHKHQIKVLEKLTQERVSAERMECHYRINQRATLERMEGERKQLAASNAVKSWCMSKIQDFEVQKPVETQYYKLLRSPSVDHSLVDSDPEGLPLLSLVSEESSSSLATYVNVLPSPGAAPNTDVKSLEFGRRYFEMKLNGSSDDYLNLTAPSMVKHKPLSRKMATADPKWHRAELQEVDVLKSRTDKRDELCDSSASSSLSTPSKQFNDSDTEPALGLAWKHSRHLKDRIKAHHTQTQQRGTMKTLEVFSQRPVEVTFTQERANLHAMEVTQRFFETVSTQLERWYERKIQEAETVSEQKALQDRASLLEKINTLEEELQRLRTNTKTNS</sequence>
<evidence type="ECO:0000313" key="6">
    <source>
        <dbReference type="EMBL" id="ROJ78735.1"/>
    </source>
</evidence>
<dbReference type="Pfam" id="PF12796">
    <property type="entry name" value="Ank_2"/>
    <property type="match status" value="1"/>
</dbReference>
<reference evidence="6 7" key="1">
    <citation type="submission" date="2018-10" db="EMBL/GenBank/DDBJ databases">
        <title>Genome assembly for a Yunnan-Guizhou Plateau 3E fish, Anabarilius grahami (Regan), and its evolutionary and genetic applications.</title>
        <authorList>
            <person name="Jiang W."/>
        </authorList>
    </citation>
    <scope>NUCLEOTIDE SEQUENCE [LARGE SCALE GENOMIC DNA]</scope>
    <source>
        <strain evidence="6">AG-KIZ</strain>
        <tissue evidence="6">Muscle</tissue>
    </source>
</reference>
<dbReference type="PANTHER" id="PTHR24173:SF74">
    <property type="entry name" value="ANKYRIN REPEAT DOMAIN-CONTAINING PROTEIN 16"/>
    <property type="match status" value="1"/>
</dbReference>
<evidence type="ECO:0000313" key="7">
    <source>
        <dbReference type="Proteomes" id="UP000281406"/>
    </source>
</evidence>
<dbReference type="PANTHER" id="PTHR24173">
    <property type="entry name" value="ANKYRIN REPEAT CONTAINING"/>
    <property type="match status" value="1"/>
</dbReference>
<feature type="region of interest" description="Disordered" evidence="5">
    <location>
        <begin position="212"/>
        <end position="245"/>
    </location>
</feature>
<dbReference type="Pfam" id="PF00023">
    <property type="entry name" value="Ank"/>
    <property type="match status" value="1"/>
</dbReference>
<keyword evidence="2 3" id="KW-0040">ANK repeat</keyword>
<dbReference type="OrthoDB" id="424503at2759"/>
<dbReference type="InterPro" id="IPR036770">
    <property type="entry name" value="Ankyrin_rpt-contain_sf"/>
</dbReference>